<protein>
    <submittedName>
        <fullName evidence="12">DNA internalization-related competence protein ComEC/Rec2</fullName>
    </submittedName>
</protein>
<organism evidence="12 13">
    <name type="scientific">Paenibacillus spiritus</name>
    <dbReference type="NCBI Taxonomy" id="2496557"/>
    <lineage>
        <taxon>Bacteria</taxon>
        <taxon>Bacillati</taxon>
        <taxon>Bacillota</taxon>
        <taxon>Bacilli</taxon>
        <taxon>Bacillales</taxon>
        <taxon>Paenibacillaceae</taxon>
        <taxon>Paenibacillus</taxon>
    </lineage>
</organism>
<dbReference type="InterPro" id="IPR035681">
    <property type="entry name" value="ComA-like_MBL"/>
</dbReference>
<gene>
    <name evidence="12" type="ORF">F4V43_04185</name>
</gene>
<evidence type="ECO:0000256" key="10">
    <source>
        <dbReference type="SAM" id="Phobius"/>
    </source>
</evidence>
<feature type="transmembrane region" description="Helical" evidence="10">
    <location>
        <begin position="57"/>
        <end position="76"/>
    </location>
</feature>
<evidence type="ECO:0000256" key="1">
    <source>
        <dbReference type="ARBA" id="ARBA00004651"/>
    </source>
</evidence>
<keyword evidence="4 10" id="KW-1133">Transmembrane helix</keyword>
<dbReference type="Pfam" id="PF03772">
    <property type="entry name" value="Competence"/>
    <property type="match status" value="1"/>
</dbReference>
<evidence type="ECO:0000313" key="13">
    <source>
        <dbReference type="Proteomes" id="UP000367750"/>
    </source>
</evidence>
<feature type="transmembrane region" description="Helical" evidence="10">
    <location>
        <begin position="542"/>
        <end position="563"/>
    </location>
</feature>
<feature type="transmembrane region" description="Helical" evidence="10">
    <location>
        <begin position="609"/>
        <end position="629"/>
    </location>
</feature>
<accession>A0A5J5GJ05</accession>
<proteinExistence type="predicted"/>
<feature type="transmembrane region" description="Helical" evidence="10">
    <location>
        <begin position="360"/>
        <end position="379"/>
    </location>
</feature>
<keyword evidence="2" id="KW-1003">Cell membrane</keyword>
<reference evidence="12 13" key="1">
    <citation type="submission" date="2019-09" db="EMBL/GenBank/DDBJ databases">
        <title>Bacillus ochoae sp. nov., Paenibacillus whitsoniae sp. nov., Paenibacillus spiritus sp. nov. Isolated from the Mars Exploration Rover during spacecraft assembly.</title>
        <authorList>
            <person name="Seuylemezian A."/>
            <person name="Vaishampayan P."/>
        </authorList>
    </citation>
    <scope>NUCLEOTIDE SEQUENCE [LARGE SCALE GENOMIC DNA]</scope>
    <source>
        <strain evidence="12 13">MER_111</strain>
    </source>
</reference>
<dbReference type="Gene3D" id="3.60.15.10">
    <property type="entry name" value="Ribonuclease Z/Hydroxyacylglutathione hydrolase-like"/>
    <property type="match status" value="1"/>
</dbReference>
<keyword evidence="5 10" id="KW-0472">Membrane</keyword>
<comment type="catalytic activity">
    <reaction evidence="6">
        <text>3',5'-cyclic CMP + H2O = CMP + H(+)</text>
        <dbReference type="Rhea" id="RHEA:72675"/>
        <dbReference type="ChEBI" id="CHEBI:15377"/>
        <dbReference type="ChEBI" id="CHEBI:15378"/>
        <dbReference type="ChEBI" id="CHEBI:58003"/>
        <dbReference type="ChEBI" id="CHEBI:60377"/>
    </reaction>
    <physiologicalReaction direction="left-to-right" evidence="6">
        <dbReference type="Rhea" id="RHEA:72676"/>
    </physiologicalReaction>
</comment>
<evidence type="ECO:0000256" key="2">
    <source>
        <dbReference type="ARBA" id="ARBA00022475"/>
    </source>
</evidence>
<comment type="caution">
    <text evidence="12">The sequence shown here is derived from an EMBL/GenBank/DDBJ whole genome shotgun (WGS) entry which is preliminary data.</text>
</comment>
<feature type="transmembrane region" description="Helical" evidence="10">
    <location>
        <begin position="400"/>
        <end position="417"/>
    </location>
</feature>
<dbReference type="OrthoDB" id="9761531at2"/>
<dbReference type="SMART" id="SM00849">
    <property type="entry name" value="Lactamase_B"/>
    <property type="match status" value="1"/>
</dbReference>
<dbReference type="Pfam" id="PF13567">
    <property type="entry name" value="DUF4131"/>
    <property type="match status" value="1"/>
</dbReference>
<dbReference type="GO" id="GO:0030420">
    <property type="term" value="P:establishment of competence for transformation"/>
    <property type="evidence" value="ECO:0007669"/>
    <property type="project" value="InterPro"/>
</dbReference>
<comment type="subcellular location">
    <subcellularLocation>
        <location evidence="1">Cell membrane</location>
        <topology evidence="1">Multi-pass membrane protein</topology>
    </subcellularLocation>
</comment>
<name>A0A5J5GJ05_9BACL</name>
<evidence type="ECO:0000256" key="3">
    <source>
        <dbReference type="ARBA" id="ARBA00022692"/>
    </source>
</evidence>
<dbReference type="InterPro" id="IPR025405">
    <property type="entry name" value="DUF4131"/>
</dbReference>
<dbReference type="InterPro" id="IPR004477">
    <property type="entry name" value="ComEC_N"/>
</dbReference>
<feature type="transmembrane region" description="Helical" evidence="10">
    <location>
        <begin position="328"/>
        <end position="348"/>
    </location>
</feature>
<evidence type="ECO:0000256" key="4">
    <source>
        <dbReference type="ARBA" id="ARBA00022989"/>
    </source>
</evidence>
<dbReference type="RefSeq" id="WP_150456977.1">
    <property type="nucleotide sequence ID" value="NZ_VYKK01000004.1"/>
</dbReference>
<dbReference type="InterPro" id="IPR004797">
    <property type="entry name" value="Competence_ComEC/Rec2"/>
</dbReference>
<feature type="domain" description="Metallo-beta-lactamase" evidence="11">
    <location>
        <begin position="647"/>
        <end position="882"/>
    </location>
</feature>
<dbReference type="Pfam" id="PF00753">
    <property type="entry name" value="Lactamase_B"/>
    <property type="match status" value="1"/>
</dbReference>
<feature type="compositionally biased region" description="Low complexity" evidence="9">
    <location>
        <begin position="135"/>
        <end position="166"/>
    </location>
</feature>
<dbReference type="GO" id="GO:0005886">
    <property type="term" value="C:plasma membrane"/>
    <property type="evidence" value="ECO:0007669"/>
    <property type="project" value="UniProtKB-SubCell"/>
</dbReference>
<evidence type="ECO:0000256" key="9">
    <source>
        <dbReference type="SAM" id="MobiDB-lite"/>
    </source>
</evidence>
<dbReference type="NCBIfam" id="TIGR00360">
    <property type="entry name" value="ComEC_N-term"/>
    <property type="match status" value="1"/>
</dbReference>
<feature type="transmembrane region" description="Helical" evidence="10">
    <location>
        <begin position="423"/>
        <end position="445"/>
    </location>
</feature>
<dbReference type="SUPFAM" id="SSF56281">
    <property type="entry name" value="Metallo-hydrolase/oxidoreductase"/>
    <property type="match status" value="1"/>
</dbReference>
<evidence type="ECO:0000256" key="8">
    <source>
        <dbReference type="ARBA" id="ARBA00048505"/>
    </source>
</evidence>
<dbReference type="EMBL" id="VYKK01000004">
    <property type="protein sequence ID" value="KAA9007688.1"/>
    <property type="molecule type" value="Genomic_DNA"/>
</dbReference>
<dbReference type="InterPro" id="IPR052159">
    <property type="entry name" value="Competence_DNA_uptake"/>
</dbReference>
<dbReference type="InterPro" id="IPR001279">
    <property type="entry name" value="Metallo-B-lactamas"/>
</dbReference>
<evidence type="ECO:0000313" key="12">
    <source>
        <dbReference type="EMBL" id="KAA9007688.1"/>
    </source>
</evidence>
<evidence type="ECO:0000256" key="7">
    <source>
        <dbReference type="ARBA" id="ARBA00034301"/>
    </source>
</evidence>
<comment type="catalytic activity">
    <reaction evidence="8">
        <text>3',5'-cyclic UMP + H2O = UMP + H(+)</text>
        <dbReference type="Rhea" id="RHEA:70575"/>
        <dbReference type="ChEBI" id="CHEBI:15377"/>
        <dbReference type="ChEBI" id="CHEBI:15378"/>
        <dbReference type="ChEBI" id="CHEBI:57865"/>
        <dbReference type="ChEBI" id="CHEBI:184387"/>
    </reaction>
    <physiologicalReaction direction="left-to-right" evidence="8">
        <dbReference type="Rhea" id="RHEA:70576"/>
    </physiologicalReaction>
</comment>
<dbReference type="PANTHER" id="PTHR30619">
    <property type="entry name" value="DNA INTERNALIZATION/COMPETENCE PROTEIN COMEC/REC2"/>
    <property type="match status" value="1"/>
</dbReference>
<dbReference type="CDD" id="cd07731">
    <property type="entry name" value="ComA-like_MBL-fold"/>
    <property type="match status" value="1"/>
</dbReference>
<dbReference type="Proteomes" id="UP000367750">
    <property type="component" value="Unassembled WGS sequence"/>
</dbReference>
<feature type="transmembrane region" description="Helical" evidence="10">
    <location>
        <begin position="452"/>
        <end position="471"/>
    </location>
</feature>
<dbReference type="PANTHER" id="PTHR30619:SF1">
    <property type="entry name" value="RECOMBINATION PROTEIN 2"/>
    <property type="match status" value="1"/>
</dbReference>
<evidence type="ECO:0000256" key="5">
    <source>
        <dbReference type="ARBA" id="ARBA00023136"/>
    </source>
</evidence>
<sequence length="941" mass="100616">MYRRPLIAVTAAWTAGLAVALLHPSGSMALCLGAALAATGFCLYSGRRPPSSAGRAVRWAAMLWAALVIGTLYGAWTEGRNISLLPQALKTAAGEPDGAPVTASGTIVSTVERDGDKVSFKLKLGEIRDGRTGHTETAGTTETTETTGTIGTTGIAGIAGATRNTGTTGGLPSLSESGSDEEQADANSFSERDEIVQVQLKLAAEEEIGIVGGWQRGDRIRLAGNLEQPAGPRNFGGFDYRRYLHNHRIHWLLTAQGASQAKVTPLAGFSLRLPLHWADRLRSGMALELDRIFDDKDAGYLKGLIIGMQDDLDPGTYRDFSKLGLTHILAISGMHVAVFVGCLLFLLARLRLTRETSLTAALLLVPLYVLLTGAGPSVIRAGLMSMIGLYASRRGVLKDGLHLLCAAGLMMLLWNPYNLADVGFQLSFLVTAGLLVFVPLAAPLLSALPKRLRGAVAVTAAAQLVSFPLTICYFNQFALLSFAANLALVPFISFVVLPAGTAALLLAPVWKAGASGLAYAVHGMNRATFAAVDGCADLAGSMIWPSPSPLWIAAYYGLLYGLLKSLSLRADRRNAPVFGIDETRPLNPGLLKKIEAERRKGTNDVRSRALGLSASLLAASLAGLLVFGYRTAFLSAEGSVSFLDVGQGDSILIETPSGGHILVDGGGTVSFGKKEPWRMRRDPYEVGRKTLVPLLKKRGIHRLDAVILTHGDQDHAGGLQAVLEEIPVSALLFNGTIADTDAYRKLMQTALDKKVRLYAVHRGMRLAPDGSTTIEFLGPEGGKGAAGANGGEREELPVCKEQNNRSVVFKLTLSGRSFLFTGDMEKEQERDMVAAQAASRSGTAPAEHVDVLKVAHHGSRTSSSEQWLRYWNPATAVISVGKNNLYGHPGQEVLDRLTAAGTEICRTDRQGEVQMRIEDGTLQVRHRLEEPAQAEPTQQNR</sequence>
<comment type="function">
    <text evidence="7">Counteracts the endogenous Pycsar antiviral defense system. Phosphodiesterase that enables metal-dependent hydrolysis of host cyclic nucleotide Pycsar defense signals such as cCMP and cUMP.</text>
</comment>
<dbReference type="AlphaFoldDB" id="A0A5J5GJ05"/>
<dbReference type="NCBIfam" id="TIGR00361">
    <property type="entry name" value="ComEC_Rec2"/>
    <property type="match status" value="1"/>
</dbReference>
<keyword evidence="13" id="KW-1185">Reference proteome</keyword>
<evidence type="ECO:0000259" key="11">
    <source>
        <dbReference type="SMART" id="SM00849"/>
    </source>
</evidence>
<evidence type="ECO:0000256" key="6">
    <source>
        <dbReference type="ARBA" id="ARBA00034221"/>
    </source>
</evidence>
<feature type="region of interest" description="Disordered" evidence="9">
    <location>
        <begin position="131"/>
        <end position="191"/>
    </location>
</feature>
<dbReference type="InterPro" id="IPR036866">
    <property type="entry name" value="RibonucZ/Hydroxyglut_hydro"/>
</dbReference>
<keyword evidence="3 10" id="KW-0812">Transmembrane</keyword>